<evidence type="ECO:0008006" key="3">
    <source>
        <dbReference type="Google" id="ProtNLM"/>
    </source>
</evidence>
<comment type="caution">
    <text evidence="1">The sequence shown here is derived from an EMBL/GenBank/DDBJ whole genome shotgun (WGS) entry which is preliminary data.</text>
</comment>
<proteinExistence type="predicted"/>
<evidence type="ECO:0000313" key="1">
    <source>
        <dbReference type="EMBL" id="GES77981.1"/>
    </source>
</evidence>
<dbReference type="AlphaFoldDB" id="A0A8H3L0R2"/>
<sequence length="267" mass="30537">MYCNPFTHFLIATTRPFSGLTNLDYKPGHDNHVYFQNLSISKDDVTLLNTYHPNEIFDKYIVQVAGKGFTIVDHPSKVYGFSNAHECIDRNSPLHLVLDIDLLTFRSAKKGRVKRSVISLVKKRYKKEKFQPIEDETALSKGASQVTAKYEWLEVGNIRKGFVNFQAWSLEGALDIIKLKEKPKQKIVDRMANAIYSYPLSKLSGEVINVKKMEDFSEAYPNFLSKESNTTLICSPMMTGKTKGLRKYLNFLAKSKVKLPCIIWILN</sequence>
<accession>A0A8H3L0R2</accession>
<dbReference type="EMBL" id="BLAL01000034">
    <property type="protein sequence ID" value="GES77981.1"/>
    <property type="molecule type" value="Genomic_DNA"/>
</dbReference>
<reference evidence="1" key="1">
    <citation type="submission" date="2019-10" db="EMBL/GenBank/DDBJ databases">
        <title>Conservation and host-specific expression of non-tandemly repeated heterogenous ribosome RNA gene in arbuscular mycorrhizal fungi.</title>
        <authorList>
            <person name="Maeda T."/>
            <person name="Kobayashi Y."/>
            <person name="Nakagawa T."/>
            <person name="Ezawa T."/>
            <person name="Yamaguchi K."/>
            <person name="Bino T."/>
            <person name="Nishimoto Y."/>
            <person name="Shigenobu S."/>
            <person name="Kawaguchi M."/>
        </authorList>
    </citation>
    <scope>NUCLEOTIDE SEQUENCE</scope>
    <source>
        <strain evidence="1">HR1</strain>
    </source>
</reference>
<protein>
    <recommendedName>
        <fullName evidence="3">Replication origin-binding protein domain-containing protein</fullName>
    </recommendedName>
</protein>
<organism evidence="1 2">
    <name type="scientific">Rhizophagus clarus</name>
    <dbReference type="NCBI Taxonomy" id="94130"/>
    <lineage>
        <taxon>Eukaryota</taxon>
        <taxon>Fungi</taxon>
        <taxon>Fungi incertae sedis</taxon>
        <taxon>Mucoromycota</taxon>
        <taxon>Glomeromycotina</taxon>
        <taxon>Glomeromycetes</taxon>
        <taxon>Glomerales</taxon>
        <taxon>Glomeraceae</taxon>
        <taxon>Rhizophagus</taxon>
    </lineage>
</organism>
<dbReference type="OrthoDB" id="2403758at2759"/>
<dbReference type="Proteomes" id="UP000615446">
    <property type="component" value="Unassembled WGS sequence"/>
</dbReference>
<evidence type="ECO:0000313" key="2">
    <source>
        <dbReference type="Proteomes" id="UP000615446"/>
    </source>
</evidence>
<name>A0A8H3L0R2_9GLOM</name>
<gene>
    <name evidence="1" type="ORF">RCL2_000530400</name>
</gene>